<dbReference type="Pfam" id="PF01022">
    <property type="entry name" value="HTH_5"/>
    <property type="match status" value="1"/>
</dbReference>
<keyword evidence="2" id="KW-0238">DNA-binding</keyword>
<dbReference type="InterPro" id="IPR036390">
    <property type="entry name" value="WH_DNA-bd_sf"/>
</dbReference>
<dbReference type="Proteomes" id="UP001524502">
    <property type="component" value="Unassembled WGS sequence"/>
</dbReference>
<keyword evidence="3" id="KW-0804">Transcription</keyword>
<sequence>MDAKKEIDQLAEDFQSFQKVLTAIGDETRQYLLLIMMKSGRCDGMRVQEIAEKTNLSRPAVSHQIQILKDAGLLKIRKEGTKIYYYYAPDLDTFDRFVDVFVRARNLTAMIPKQPLPEQNAFSVK</sequence>
<evidence type="ECO:0000256" key="3">
    <source>
        <dbReference type="ARBA" id="ARBA00023163"/>
    </source>
</evidence>
<proteinExistence type="predicted"/>
<dbReference type="InterPro" id="IPR001845">
    <property type="entry name" value="HTH_ArsR_DNA-bd_dom"/>
</dbReference>
<evidence type="ECO:0000256" key="2">
    <source>
        <dbReference type="ARBA" id="ARBA00023125"/>
    </source>
</evidence>
<dbReference type="InterPro" id="IPR036388">
    <property type="entry name" value="WH-like_DNA-bd_sf"/>
</dbReference>
<comment type="caution">
    <text evidence="5">The sequence shown here is derived from an EMBL/GenBank/DDBJ whole genome shotgun (WGS) entry which is preliminary data.</text>
</comment>
<dbReference type="CDD" id="cd00090">
    <property type="entry name" value="HTH_ARSR"/>
    <property type="match status" value="1"/>
</dbReference>
<dbReference type="PRINTS" id="PR00778">
    <property type="entry name" value="HTHARSR"/>
</dbReference>
<evidence type="ECO:0000313" key="5">
    <source>
        <dbReference type="EMBL" id="MCQ4635997.1"/>
    </source>
</evidence>
<organism evidence="5 6">
    <name type="scientific">Anaerovorax odorimutans</name>
    <dbReference type="NCBI Taxonomy" id="109327"/>
    <lineage>
        <taxon>Bacteria</taxon>
        <taxon>Bacillati</taxon>
        <taxon>Bacillota</taxon>
        <taxon>Clostridia</taxon>
        <taxon>Peptostreptococcales</taxon>
        <taxon>Anaerovoracaceae</taxon>
        <taxon>Anaerovorax</taxon>
    </lineage>
</organism>
<feature type="domain" description="HTH arsR-type" evidence="4">
    <location>
        <begin position="10"/>
        <end position="108"/>
    </location>
</feature>
<dbReference type="PROSITE" id="PS50987">
    <property type="entry name" value="HTH_ARSR_2"/>
    <property type="match status" value="1"/>
</dbReference>
<reference evidence="5 6" key="1">
    <citation type="submission" date="2022-06" db="EMBL/GenBank/DDBJ databases">
        <title>Isolation of gut microbiota from human fecal samples.</title>
        <authorList>
            <person name="Pamer E.G."/>
            <person name="Barat B."/>
            <person name="Waligurski E."/>
            <person name="Medina S."/>
            <person name="Paddock L."/>
            <person name="Mostad J."/>
        </authorList>
    </citation>
    <scope>NUCLEOTIDE SEQUENCE [LARGE SCALE GENOMIC DNA]</scope>
    <source>
        <strain evidence="5 6">SL.3.17</strain>
    </source>
</reference>
<gene>
    <name evidence="5" type="ORF">NE619_04600</name>
</gene>
<name>A0ABT1RLF2_9FIRM</name>
<dbReference type="InterPro" id="IPR051011">
    <property type="entry name" value="Metal_resp_trans_reg"/>
</dbReference>
<evidence type="ECO:0000256" key="1">
    <source>
        <dbReference type="ARBA" id="ARBA00023015"/>
    </source>
</evidence>
<dbReference type="SUPFAM" id="SSF46785">
    <property type="entry name" value="Winged helix' DNA-binding domain"/>
    <property type="match status" value="1"/>
</dbReference>
<evidence type="ECO:0000313" key="6">
    <source>
        <dbReference type="Proteomes" id="UP001524502"/>
    </source>
</evidence>
<dbReference type="InterPro" id="IPR011991">
    <property type="entry name" value="ArsR-like_HTH"/>
</dbReference>
<keyword evidence="1" id="KW-0805">Transcription regulation</keyword>
<keyword evidence="6" id="KW-1185">Reference proteome</keyword>
<dbReference type="Gene3D" id="1.10.10.10">
    <property type="entry name" value="Winged helix-like DNA-binding domain superfamily/Winged helix DNA-binding domain"/>
    <property type="match status" value="1"/>
</dbReference>
<dbReference type="SMART" id="SM00418">
    <property type="entry name" value="HTH_ARSR"/>
    <property type="match status" value="1"/>
</dbReference>
<dbReference type="RefSeq" id="WP_256131180.1">
    <property type="nucleotide sequence ID" value="NZ_JANFXK010000003.1"/>
</dbReference>
<protein>
    <submittedName>
        <fullName evidence="5">Metalloregulator ArsR/SmtB family transcription factor</fullName>
    </submittedName>
</protein>
<accession>A0ABT1RLF2</accession>
<dbReference type="NCBIfam" id="NF033788">
    <property type="entry name" value="HTH_metalloreg"/>
    <property type="match status" value="1"/>
</dbReference>
<evidence type="ECO:0000259" key="4">
    <source>
        <dbReference type="PROSITE" id="PS50987"/>
    </source>
</evidence>
<dbReference type="PANTHER" id="PTHR43132:SF6">
    <property type="entry name" value="HTH-TYPE TRANSCRIPTIONAL REPRESSOR CZRA"/>
    <property type="match status" value="1"/>
</dbReference>
<dbReference type="PANTHER" id="PTHR43132">
    <property type="entry name" value="ARSENICAL RESISTANCE OPERON REPRESSOR ARSR-RELATED"/>
    <property type="match status" value="1"/>
</dbReference>
<dbReference type="EMBL" id="JANFXK010000003">
    <property type="protein sequence ID" value="MCQ4635997.1"/>
    <property type="molecule type" value="Genomic_DNA"/>
</dbReference>